<feature type="transmembrane region" description="Helical" evidence="7">
    <location>
        <begin position="59"/>
        <end position="81"/>
    </location>
</feature>
<evidence type="ECO:0000259" key="8">
    <source>
        <dbReference type="Pfam" id="PF04239"/>
    </source>
</evidence>
<evidence type="ECO:0000256" key="2">
    <source>
        <dbReference type="ARBA" id="ARBA00006448"/>
    </source>
</evidence>
<evidence type="ECO:0000256" key="1">
    <source>
        <dbReference type="ARBA" id="ARBA00004651"/>
    </source>
</evidence>
<dbReference type="InterPro" id="IPR023090">
    <property type="entry name" value="UPF0702_alpha/beta_dom_sf"/>
</dbReference>
<keyword evidence="6 7" id="KW-0472">Membrane</keyword>
<feature type="transmembrane region" description="Helical" evidence="7">
    <location>
        <begin position="6"/>
        <end position="24"/>
    </location>
</feature>
<evidence type="ECO:0000256" key="4">
    <source>
        <dbReference type="ARBA" id="ARBA00022692"/>
    </source>
</evidence>
<keyword evidence="10" id="KW-1185">Reference proteome</keyword>
<evidence type="ECO:0000256" key="5">
    <source>
        <dbReference type="ARBA" id="ARBA00022989"/>
    </source>
</evidence>
<evidence type="ECO:0000313" key="10">
    <source>
        <dbReference type="Proteomes" id="UP000257144"/>
    </source>
</evidence>
<accession>A0A3D8GPT5</accession>
<dbReference type="EMBL" id="QNQT01000005">
    <property type="protein sequence ID" value="RDU36505.1"/>
    <property type="molecule type" value="Genomic_DNA"/>
</dbReference>
<dbReference type="Proteomes" id="UP000257144">
    <property type="component" value="Unassembled WGS sequence"/>
</dbReference>
<dbReference type="PANTHER" id="PTHR34582:SF6">
    <property type="entry name" value="UPF0702 TRANSMEMBRANE PROTEIN YCAP"/>
    <property type="match status" value="1"/>
</dbReference>
<evidence type="ECO:0000256" key="7">
    <source>
        <dbReference type="SAM" id="Phobius"/>
    </source>
</evidence>
<comment type="similarity">
    <text evidence="2">Belongs to the UPF0702 family.</text>
</comment>
<protein>
    <recommendedName>
        <fullName evidence="8">YetF C-terminal domain-containing protein</fullName>
    </recommendedName>
</protein>
<comment type="caution">
    <text evidence="9">The sequence shown here is derived from an EMBL/GenBank/DDBJ whole genome shotgun (WGS) entry which is preliminary data.</text>
</comment>
<keyword evidence="4 7" id="KW-0812">Transmembrane</keyword>
<feature type="domain" description="YetF C-terminal" evidence="8">
    <location>
        <begin position="83"/>
        <end position="180"/>
    </location>
</feature>
<sequence length="235" mass="26166">MEAIIPSILRTAVSFLILLFILAMFGRQINAHKNHFNMAMAITAGSLVANMGFNVNLKFLPMLCSFMTLVLFYYLAAIGTYRSPFFYKILSGPSTILIENGKINEKNLASVKIPKEGLHQQLRENGIFSISEVKKAILEPNGLLSIENKAPLEKGSFACVIPEYLLKGVQLPAELIRDGECLYRMYPEQFISWFEGYLYGKGMDSKTVGYAVISSDSVLFAINSESLSLPVLDSR</sequence>
<dbReference type="AlphaFoldDB" id="A0A3D8GPT5"/>
<dbReference type="Pfam" id="PF04239">
    <property type="entry name" value="DUF421"/>
    <property type="match status" value="1"/>
</dbReference>
<gene>
    <name evidence="9" type="ORF">DRW41_13325</name>
</gene>
<keyword evidence="5 7" id="KW-1133">Transmembrane helix</keyword>
<name>A0A3D8GPT5_9BACI</name>
<comment type="subcellular location">
    <subcellularLocation>
        <location evidence="1">Cell membrane</location>
        <topology evidence="1">Multi-pass membrane protein</topology>
    </subcellularLocation>
</comment>
<evidence type="ECO:0000256" key="3">
    <source>
        <dbReference type="ARBA" id="ARBA00022475"/>
    </source>
</evidence>
<dbReference type="GO" id="GO:0005886">
    <property type="term" value="C:plasma membrane"/>
    <property type="evidence" value="ECO:0007669"/>
    <property type="project" value="UniProtKB-SubCell"/>
</dbReference>
<dbReference type="RefSeq" id="WP_115452498.1">
    <property type="nucleotide sequence ID" value="NZ_QNQT01000005.1"/>
</dbReference>
<dbReference type="OrthoDB" id="9778331at2"/>
<dbReference type="Gene3D" id="3.30.240.20">
    <property type="entry name" value="bsu07140 like domains"/>
    <property type="match status" value="1"/>
</dbReference>
<reference evidence="9 10" key="1">
    <citation type="submission" date="2018-07" db="EMBL/GenBank/DDBJ databases">
        <title>Bacillus sp. YLB-04 draft genome sequence.</title>
        <authorList>
            <person name="Yu L."/>
            <person name="Tang X."/>
        </authorList>
    </citation>
    <scope>NUCLEOTIDE SEQUENCE [LARGE SCALE GENOMIC DNA]</scope>
    <source>
        <strain evidence="9 10">YLB-04</strain>
    </source>
</reference>
<organism evidence="9 10">
    <name type="scientific">Neobacillus piezotolerans</name>
    <dbReference type="NCBI Taxonomy" id="2259171"/>
    <lineage>
        <taxon>Bacteria</taxon>
        <taxon>Bacillati</taxon>
        <taxon>Bacillota</taxon>
        <taxon>Bacilli</taxon>
        <taxon>Bacillales</taxon>
        <taxon>Bacillaceae</taxon>
        <taxon>Neobacillus</taxon>
    </lineage>
</organism>
<evidence type="ECO:0000256" key="6">
    <source>
        <dbReference type="ARBA" id="ARBA00023136"/>
    </source>
</evidence>
<proteinExistence type="inferred from homology"/>
<dbReference type="PANTHER" id="PTHR34582">
    <property type="entry name" value="UPF0702 TRANSMEMBRANE PROTEIN YCAP"/>
    <property type="match status" value="1"/>
</dbReference>
<evidence type="ECO:0000313" key="9">
    <source>
        <dbReference type="EMBL" id="RDU36505.1"/>
    </source>
</evidence>
<dbReference type="InterPro" id="IPR007353">
    <property type="entry name" value="DUF421"/>
</dbReference>
<keyword evidence="3" id="KW-1003">Cell membrane</keyword>